<reference evidence="2 3" key="1">
    <citation type="submission" date="2019-05" db="EMBL/GenBank/DDBJ databases">
        <title>Genomes sequences of two Nocardia cyriacigeorgica environmental isolates, type strains Nocardia asteroides ATCC 19247 and Nocardia cyriacigeorgica DSM 44484.</title>
        <authorList>
            <person name="Vautrin F."/>
            <person name="Bergeron E."/>
            <person name="Dubost A."/>
            <person name="Abrouk D."/>
            <person name="Rodriguez Nava V."/>
            <person name="Pujic P."/>
        </authorList>
    </citation>
    <scope>NUCLEOTIDE SEQUENCE [LARGE SCALE GENOMIC DNA]</scope>
    <source>
        <strain evidence="2 3">EML 1456</strain>
    </source>
</reference>
<name>A0A5R8PD23_9NOCA</name>
<evidence type="ECO:0000313" key="2">
    <source>
        <dbReference type="EMBL" id="TLG08960.1"/>
    </source>
</evidence>
<dbReference type="AlphaFoldDB" id="A0A5R8PD23"/>
<organism evidence="2 3">
    <name type="scientific">Nocardia cyriacigeorgica</name>
    <dbReference type="NCBI Taxonomy" id="135487"/>
    <lineage>
        <taxon>Bacteria</taxon>
        <taxon>Bacillati</taxon>
        <taxon>Actinomycetota</taxon>
        <taxon>Actinomycetes</taxon>
        <taxon>Mycobacteriales</taxon>
        <taxon>Nocardiaceae</taxon>
        <taxon>Nocardia</taxon>
    </lineage>
</organism>
<comment type="caution">
    <text evidence="2">The sequence shown here is derived from an EMBL/GenBank/DDBJ whole genome shotgun (WGS) entry which is preliminary data.</text>
</comment>
<sequence length="118" mass="12991">MNRPDPHIGVNLPSGHDPIDSSTEAAVEPVPAETDEPRPDKHPAGRVEHRDSQAKPRAQRVSVRDTRRDPPDTRKLARLLSSLLTTAEESRNEDAAQPPKNSSILDETTEFNSNKKAA</sequence>
<accession>A0A5R8PD23</accession>
<feature type="compositionally biased region" description="Basic and acidic residues" evidence="1">
    <location>
        <begin position="35"/>
        <end position="54"/>
    </location>
</feature>
<dbReference type="EMBL" id="VBUU01000015">
    <property type="protein sequence ID" value="TLG08960.1"/>
    <property type="molecule type" value="Genomic_DNA"/>
</dbReference>
<proteinExistence type="predicted"/>
<dbReference type="GeneID" id="80346256"/>
<gene>
    <name evidence="2" type="ORF">FEK35_15650</name>
</gene>
<feature type="compositionally biased region" description="Polar residues" evidence="1">
    <location>
        <begin position="99"/>
        <end position="118"/>
    </location>
</feature>
<dbReference type="OrthoDB" id="4555162at2"/>
<feature type="compositionally biased region" description="Low complexity" evidence="1">
    <location>
        <begin position="78"/>
        <end position="87"/>
    </location>
</feature>
<dbReference type="RefSeq" id="WP_068049976.1">
    <property type="nucleotide sequence ID" value="NZ_JADLPF010000001.1"/>
</dbReference>
<dbReference type="Proteomes" id="UP000308349">
    <property type="component" value="Unassembled WGS sequence"/>
</dbReference>
<evidence type="ECO:0000313" key="3">
    <source>
        <dbReference type="Proteomes" id="UP000308349"/>
    </source>
</evidence>
<feature type="compositionally biased region" description="Basic and acidic residues" evidence="1">
    <location>
        <begin position="62"/>
        <end position="75"/>
    </location>
</feature>
<feature type="region of interest" description="Disordered" evidence="1">
    <location>
        <begin position="1"/>
        <end position="118"/>
    </location>
</feature>
<evidence type="ECO:0000256" key="1">
    <source>
        <dbReference type="SAM" id="MobiDB-lite"/>
    </source>
</evidence>
<protein>
    <submittedName>
        <fullName evidence="2">Uncharacterized protein</fullName>
    </submittedName>
</protein>